<evidence type="ECO:0000313" key="1">
    <source>
        <dbReference type="EMBL" id="KAJ57017.1"/>
    </source>
</evidence>
<dbReference type="Proteomes" id="UP000026249">
    <property type="component" value="Unassembled WGS sequence"/>
</dbReference>
<dbReference type="EMBL" id="JFKE01000001">
    <property type="protein sequence ID" value="KAJ57017.1"/>
    <property type="molecule type" value="Genomic_DNA"/>
</dbReference>
<keyword evidence="2" id="KW-1185">Reference proteome</keyword>
<proteinExistence type="predicted"/>
<protein>
    <submittedName>
        <fullName evidence="1">Uncharacterized protein</fullName>
    </submittedName>
</protein>
<evidence type="ECO:0000313" key="2">
    <source>
        <dbReference type="Proteomes" id="UP000026249"/>
    </source>
</evidence>
<accession>A0A037ZQA3</accession>
<organism evidence="1 2">
    <name type="scientific">Actibacterium mucosum KCTC 23349</name>
    <dbReference type="NCBI Taxonomy" id="1454373"/>
    <lineage>
        <taxon>Bacteria</taxon>
        <taxon>Pseudomonadati</taxon>
        <taxon>Pseudomonadota</taxon>
        <taxon>Alphaproteobacteria</taxon>
        <taxon>Rhodobacterales</taxon>
        <taxon>Roseobacteraceae</taxon>
        <taxon>Actibacterium</taxon>
    </lineage>
</organism>
<comment type="caution">
    <text evidence="1">The sequence shown here is derived from an EMBL/GenBank/DDBJ whole genome shotgun (WGS) entry which is preliminary data.</text>
</comment>
<dbReference type="AlphaFoldDB" id="A0A037ZQA3"/>
<gene>
    <name evidence="1" type="ORF">ACMU_00565</name>
</gene>
<dbReference type="STRING" id="1454373.ACMU_00565"/>
<reference evidence="1 2" key="1">
    <citation type="submission" date="2014-03" db="EMBL/GenBank/DDBJ databases">
        <title>Draft Genome Sequence of Actibacterium mucosum KCTC 23349, a Marine Alphaproteobacterium with Complex Ionic Requirements Isolated from Mediterranean Seawater at Malvarrosa Beach, Valencia, Spain.</title>
        <authorList>
            <person name="Arahal D.R."/>
            <person name="Shao Z."/>
            <person name="Lai Q."/>
            <person name="Pujalte M.J."/>
        </authorList>
    </citation>
    <scope>NUCLEOTIDE SEQUENCE [LARGE SCALE GENOMIC DNA]</scope>
    <source>
        <strain evidence="1 2">KCTC 23349</strain>
    </source>
</reference>
<sequence>MSRLRVEEIMDGPATKELQYQNAWASARMASRLDTEMAALLRISLLPSFETANSWSELKLALASKGFYLRHAQDLLKLCDSISHIEICTTQFLGVPADELQQRLL</sequence>
<name>A0A037ZQA3_9RHOB</name>